<proteinExistence type="inferred from homology"/>
<dbReference type="Pfam" id="PF00497">
    <property type="entry name" value="SBP_bac_3"/>
    <property type="match status" value="1"/>
</dbReference>
<gene>
    <name evidence="4" type="ORF">SG34_021275</name>
</gene>
<dbReference type="PANTHER" id="PTHR35936:SF25">
    <property type="entry name" value="ABC TRANSPORTER SUBSTRATE-BINDING PROTEIN"/>
    <property type="match status" value="1"/>
</dbReference>
<evidence type="ECO:0000256" key="1">
    <source>
        <dbReference type="ARBA" id="ARBA00010333"/>
    </source>
</evidence>
<dbReference type="Gene3D" id="3.40.190.10">
    <property type="entry name" value="Periplasmic binding protein-like II"/>
    <property type="match status" value="2"/>
</dbReference>
<feature type="domain" description="Solute-binding protein family 3/N-terminal" evidence="3">
    <location>
        <begin position="21"/>
        <end position="259"/>
    </location>
</feature>
<dbReference type="SUPFAM" id="SSF53850">
    <property type="entry name" value="Periplasmic binding protein-like II"/>
    <property type="match status" value="1"/>
</dbReference>
<dbReference type="PANTHER" id="PTHR35936">
    <property type="entry name" value="MEMBRANE-BOUND LYTIC MUREIN TRANSGLYCOSYLASE F"/>
    <property type="match status" value="1"/>
</dbReference>
<evidence type="ECO:0000313" key="5">
    <source>
        <dbReference type="Proteomes" id="UP000032352"/>
    </source>
</evidence>
<organism evidence="4 5">
    <name type="scientific">Thalassomonas viridans</name>
    <dbReference type="NCBI Taxonomy" id="137584"/>
    <lineage>
        <taxon>Bacteria</taxon>
        <taxon>Pseudomonadati</taxon>
        <taxon>Pseudomonadota</taxon>
        <taxon>Gammaproteobacteria</taxon>
        <taxon>Alteromonadales</taxon>
        <taxon>Colwelliaceae</taxon>
        <taxon>Thalassomonas</taxon>
    </lineage>
</organism>
<protein>
    <submittedName>
        <fullName evidence="4">Transporter substrate-binding domain-containing protein</fullName>
    </submittedName>
</protein>
<comment type="similarity">
    <text evidence="1">Belongs to the bacterial solute-binding protein 3 family.</text>
</comment>
<dbReference type="EMBL" id="CP059733">
    <property type="protein sequence ID" value="WDE08331.1"/>
    <property type="molecule type" value="Genomic_DNA"/>
</dbReference>
<dbReference type="InterPro" id="IPR001638">
    <property type="entry name" value="Solute-binding_3/MltF_N"/>
</dbReference>
<reference evidence="4 5" key="1">
    <citation type="journal article" date="2015" name="Genome Announc.">
        <title>Draft Genome Sequences of Marine Isolates of Thalassomonas viridans and Thalassomonas actiniarum.</title>
        <authorList>
            <person name="Olonade I."/>
            <person name="van Zyl L.J."/>
            <person name="Trindade M."/>
        </authorList>
    </citation>
    <scope>NUCLEOTIDE SEQUENCE [LARGE SCALE GENOMIC DNA]</scope>
    <source>
        <strain evidence="4 5">XOM25</strain>
    </source>
</reference>
<evidence type="ECO:0000256" key="2">
    <source>
        <dbReference type="ARBA" id="ARBA00022729"/>
    </source>
</evidence>
<dbReference type="Proteomes" id="UP000032352">
    <property type="component" value="Chromosome"/>
</dbReference>
<dbReference type="AlphaFoldDB" id="A0AAE9Z7V3"/>
<keyword evidence="5" id="KW-1185">Reference proteome</keyword>
<reference evidence="4 5" key="2">
    <citation type="journal article" date="2022" name="Mar. Drugs">
        <title>Bioassay-Guided Fractionation Leads to the Detection of Cholic Acid Generated by the Rare Thalassomonas sp.</title>
        <authorList>
            <person name="Pheiffer F."/>
            <person name="Schneider Y.K."/>
            <person name="Hansen E.H."/>
            <person name="Andersen J.H."/>
            <person name="Isaksson J."/>
            <person name="Busche T."/>
            <person name="R C."/>
            <person name="Kalinowski J."/>
            <person name="Zyl L.V."/>
            <person name="Trindade M."/>
        </authorList>
    </citation>
    <scope>NUCLEOTIDE SEQUENCE [LARGE SCALE GENOMIC DNA]</scope>
    <source>
        <strain evidence="4 5">XOM25</strain>
    </source>
</reference>
<name>A0AAE9Z7V3_9GAMM</name>
<keyword evidence="2" id="KW-0732">Signal</keyword>
<evidence type="ECO:0000259" key="3">
    <source>
        <dbReference type="Pfam" id="PF00497"/>
    </source>
</evidence>
<sequence length="261" mass="30078">MILACGILWPFGGFSAKIDVTVYADENYPPYSYKEAGKVQGIYAEILKIAFARMPDYQVKIVPIPWKRGLKLIETGSAFAIYPPYFHVMERPYIWPYSLPILDERVVAFCRSEILATSLRGRWPEDYYGLKIGINAGFHLGGDGFWQAVKENKLKVSEAKGNRENLLKLGLKRIDCYINDRLSILWELKQMKLKGEYNEGGKHARLLEGATITIEQGFLGFTANDQGKYPFKEDFKKQLDIIIYEMRRNGLTQRIIEDFVR</sequence>
<accession>A0AAE9Z7V3</accession>
<evidence type="ECO:0000313" key="4">
    <source>
        <dbReference type="EMBL" id="WDE08331.1"/>
    </source>
</evidence>
<dbReference type="KEGG" id="tvd:SG34_021275"/>